<evidence type="ECO:0000256" key="8">
    <source>
        <dbReference type="SAM" id="MobiDB-lite"/>
    </source>
</evidence>
<dbReference type="KEGG" id="scor:J3U87_14555"/>
<evidence type="ECO:0000256" key="2">
    <source>
        <dbReference type="ARBA" id="ARBA00022527"/>
    </source>
</evidence>
<keyword evidence="12" id="KW-1185">Reference proteome</keyword>
<dbReference type="SUPFAM" id="SSF56112">
    <property type="entry name" value="Protein kinase-like (PK-like)"/>
    <property type="match status" value="1"/>
</dbReference>
<keyword evidence="5" id="KW-0418">Kinase</keyword>
<evidence type="ECO:0000256" key="7">
    <source>
        <dbReference type="PROSITE-ProRule" id="PRU10141"/>
    </source>
</evidence>
<gene>
    <name evidence="11" type="ORF">J3U87_14555</name>
</gene>
<dbReference type="SUPFAM" id="SSF56436">
    <property type="entry name" value="C-type lectin-like"/>
    <property type="match status" value="1"/>
</dbReference>
<evidence type="ECO:0000256" key="9">
    <source>
        <dbReference type="SAM" id="Phobius"/>
    </source>
</evidence>
<keyword evidence="9" id="KW-1133">Transmembrane helix</keyword>
<dbReference type="PANTHER" id="PTHR43289">
    <property type="entry name" value="MITOGEN-ACTIVATED PROTEIN KINASE KINASE KINASE 20-RELATED"/>
    <property type="match status" value="1"/>
</dbReference>
<accession>A0A8A4TXH5</accession>
<dbReference type="RefSeq" id="WP_237383775.1">
    <property type="nucleotide sequence ID" value="NZ_CP071793.1"/>
</dbReference>
<dbReference type="Pfam" id="PF00069">
    <property type="entry name" value="Pkinase"/>
    <property type="match status" value="1"/>
</dbReference>
<dbReference type="EC" id="2.7.11.1" evidence="1"/>
<keyword evidence="6 7" id="KW-0067">ATP-binding</keyword>
<organism evidence="11 12">
    <name type="scientific">Sulfidibacter corallicola</name>
    <dbReference type="NCBI Taxonomy" id="2818388"/>
    <lineage>
        <taxon>Bacteria</taxon>
        <taxon>Pseudomonadati</taxon>
        <taxon>Acidobacteriota</taxon>
        <taxon>Holophagae</taxon>
        <taxon>Acanthopleuribacterales</taxon>
        <taxon>Acanthopleuribacteraceae</taxon>
        <taxon>Sulfidibacter</taxon>
    </lineage>
</organism>
<dbReference type="InterPro" id="IPR005532">
    <property type="entry name" value="SUMF_dom"/>
</dbReference>
<keyword evidence="3" id="KW-0808">Transferase</keyword>
<dbReference type="InterPro" id="IPR017441">
    <property type="entry name" value="Protein_kinase_ATP_BS"/>
</dbReference>
<dbReference type="Gene3D" id="1.10.510.10">
    <property type="entry name" value="Transferase(Phosphotransferase) domain 1"/>
    <property type="match status" value="1"/>
</dbReference>
<dbReference type="PROSITE" id="PS50011">
    <property type="entry name" value="PROTEIN_KINASE_DOM"/>
    <property type="match status" value="1"/>
</dbReference>
<dbReference type="Pfam" id="PF03781">
    <property type="entry name" value="FGE-sulfatase"/>
    <property type="match status" value="1"/>
</dbReference>
<dbReference type="PROSITE" id="PS00108">
    <property type="entry name" value="PROTEIN_KINASE_ST"/>
    <property type="match status" value="1"/>
</dbReference>
<feature type="domain" description="Protein kinase" evidence="10">
    <location>
        <begin position="59"/>
        <end position="317"/>
    </location>
</feature>
<dbReference type="CDD" id="cd14014">
    <property type="entry name" value="STKc_PknB_like"/>
    <property type="match status" value="1"/>
</dbReference>
<evidence type="ECO:0000256" key="3">
    <source>
        <dbReference type="ARBA" id="ARBA00022679"/>
    </source>
</evidence>
<evidence type="ECO:0000256" key="4">
    <source>
        <dbReference type="ARBA" id="ARBA00022741"/>
    </source>
</evidence>
<feature type="binding site" evidence="7">
    <location>
        <position position="88"/>
    </location>
    <ligand>
        <name>ATP</name>
        <dbReference type="ChEBI" id="CHEBI:30616"/>
    </ligand>
</feature>
<dbReference type="PANTHER" id="PTHR43289:SF6">
    <property type="entry name" value="SERINE_THREONINE-PROTEIN KINASE NEKL-3"/>
    <property type="match status" value="1"/>
</dbReference>
<keyword evidence="9" id="KW-0472">Membrane</keyword>
<dbReference type="Proteomes" id="UP000663929">
    <property type="component" value="Chromosome"/>
</dbReference>
<feature type="transmembrane region" description="Helical" evidence="9">
    <location>
        <begin position="387"/>
        <end position="406"/>
    </location>
</feature>
<dbReference type="AlphaFoldDB" id="A0A8A4TXH5"/>
<name>A0A8A4TXH5_SULCO</name>
<keyword evidence="9" id="KW-0812">Transmembrane</keyword>
<evidence type="ECO:0000313" key="11">
    <source>
        <dbReference type="EMBL" id="QTD53672.1"/>
    </source>
</evidence>
<dbReference type="InterPro" id="IPR008271">
    <property type="entry name" value="Ser/Thr_kinase_AS"/>
</dbReference>
<dbReference type="InterPro" id="IPR011009">
    <property type="entry name" value="Kinase-like_dom_sf"/>
</dbReference>
<dbReference type="InterPro" id="IPR016187">
    <property type="entry name" value="CTDL_fold"/>
</dbReference>
<dbReference type="SMART" id="SM00220">
    <property type="entry name" value="S_TKc"/>
    <property type="match status" value="1"/>
</dbReference>
<feature type="compositionally biased region" description="Basic and acidic residues" evidence="8">
    <location>
        <begin position="370"/>
        <end position="382"/>
    </location>
</feature>
<dbReference type="Gene3D" id="3.30.200.20">
    <property type="entry name" value="Phosphorylase Kinase, domain 1"/>
    <property type="match status" value="1"/>
</dbReference>
<reference evidence="11" key="1">
    <citation type="submission" date="2021-03" db="EMBL/GenBank/DDBJ databases">
        <title>Acanthopleuribacteraceae sp. M133.</title>
        <authorList>
            <person name="Wang G."/>
        </authorList>
    </citation>
    <scope>NUCLEOTIDE SEQUENCE</scope>
    <source>
        <strain evidence="11">M133</strain>
    </source>
</reference>
<keyword evidence="4 7" id="KW-0547">Nucleotide-binding</keyword>
<keyword evidence="2" id="KW-0723">Serine/threonine-protein kinase</keyword>
<dbReference type="GO" id="GO:0005524">
    <property type="term" value="F:ATP binding"/>
    <property type="evidence" value="ECO:0007669"/>
    <property type="project" value="UniProtKB-UniRule"/>
</dbReference>
<proteinExistence type="predicted"/>
<evidence type="ECO:0000259" key="10">
    <source>
        <dbReference type="PROSITE" id="PS50011"/>
    </source>
</evidence>
<feature type="region of interest" description="Disordered" evidence="8">
    <location>
        <begin position="362"/>
        <end position="382"/>
    </location>
</feature>
<dbReference type="InterPro" id="IPR000719">
    <property type="entry name" value="Prot_kinase_dom"/>
</dbReference>
<protein>
    <recommendedName>
        <fullName evidence="1">non-specific serine/threonine protein kinase</fullName>
        <ecNumber evidence="1">2.7.11.1</ecNumber>
    </recommendedName>
</protein>
<evidence type="ECO:0000313" key="12">
    <source>
        <dbReference type="Proteomes" id="UP000663929"/>
    </source>
</evidence>
<evidence type="ECO:0000256" key="6">
    <source>
        <dbReference type="ARBA" id="ARBA00022840"/>
    </source>
</evidence>
<dbReference type="EMBL" id="CP071793">
    <property type="protein sequence ID" value="QTD53672.1"/>
    <property type="molecule type" value="Genomic_DNA"/>
</dbReference>
<dbReference type="InterPro" id="IPR042095">
    <property type="entry name" value="SUMF_sf"/>
</dbReference>
<dbReference type="Gene3D" id="3.90.1580.10">
    <property type="entry name" value="paralog of FGE (formylglycine-generating enzyme)"/>
    <property type="match status" value="1"/>
</dbReference>
<sequence length="668" mass="74302">MKCPNCDSQCSDEALFCQYCGLGLADEDDLHAEDLPEARLKTLINRTDEFFLSHPEEGIQIIRKLGEGAMGVVYEANDLDLDRRVAVKVLPYGKTSDPVAVERFQREAKVAAALQHPNIVAIHNIGTMDKVHYFTMALLEGGSLESRIAQGLEWREAVRIVSLLAGALDYAHRRNVIHRDIKPGNIMFDAQETPILVDFGIARALDQASLTATQAMLGTPYYLSPEQATGGTLGPATDLYSLGAVFFQMLTGSVLFQADNPMGVIFKHVKDLPQPPSAIKPNLPKKLDEIVLRLLAKSPQERYADGAALGSVLHTSFPELFGSVPHPAQMETSTWNDMEMVSNENTVDRDSFKHAMLMAETEVTGTRPEPASRRGDAASPERTKNPWGLWLAFGGFLVLAAFFFYFQKSISAEPAPEPDPVSTEEAQRQRLLWRQEVERVFAGLEWAEVPGGSFKMGSRVMLKKDEMHIHRVTISPFSMTRTEITQDLWEAVMGNNPACRRGARLPVENVSWLEIQEFLAKLNEVVGLDLRLPTEAEWEYAAKAGTKGLFSGGVFQTTPRKYAWYLENSEGRIREVGKRDPNAWGLYDMLGNVWEWCGDYYDPEYYKESPLSDPKGPESGNQRVIRGGAWNTPASVARSANRSSYAPEKADCAIGFRLVRVAKPATQP</sequence>
<evidence type="ECO:0000256" key="1">
    <source>
        <dbReference type="ARBA" id="ARBA00012513"/>
    </source>
</evidence>
<dbReference type="GO" id="GO:0004674">
    <property type="term" value="F:protein serine/threonine kinase activity"/>
    <property type="evidence" value="ECO:0007669"/>
    <property type="project" value="UniProtKB-KW"/>
</dbReference>
<dbReference type="PROSITE" id="PS00107">
    <property type="entry name" value="PROTEIN_KINASE_ATP"/>
    <property type="match status" value="1"/>
</dbReference>
<evidence type="ECO:0000256" key="5">
    <source>
        <dbReference type="ARBA" id="ARBA00022777"/>
    </source>
</evidence>
<dbReference type="FunFam" id="1.10.510.10:FF:000021">
    <property type="entry name" value="Serine/threonine protein kinase"/>
    <property type="match status" value="1"/>
</dbReference>